<dbReference type="GO" id="GO:0005524">
    <property type="term" value="F:ATP binding"/>
    <property type="evidence" value="ECO:0007669"/>
    <property type="project" value="UniProtKB-KW"/>
</dbReference>
<keyword evidence="11" id="KW-1185">Reference proteome</keyword>
<keyword evidence="2 7" id="KW-0812">Transmembrane</keyword>
<dbReference type="Gene3D" id="3.40.50.300">
    <property type="entry name" value="P-loop containing nucleotide triphosphate hydrolases"/>
    <property type="match status" value="1"/>
</dbReference>
<accession>A0ABR7ITG6</accession>
<dbReference type="Proteomes" id="UP000649151">
    <property type="component" value="Unassembled WGS sequence"/>
</dbReference>
<feature type="transmembrane region" description="Helical" evidence="7">
    <location>
        <begin position="469"/>
        <end position="487"/>
    </location>
</feature>
<evidence type="ECO:0000256" key="6">
    <source>
        <dbReference type="ARBA" id="ARBA00023136"/>
    </source>
</evidence>
<dbReference type="PROSITE" id="PS50929">
    <property type="entry name" value="ABC_TM1F"/>
    <property type="match status" value="1"/>
</dbReference>
<dbReference type="SUPFAM" id="SSF52540">
    <property type="entry name" value="P-loop containing nucleoside triphosphate hydrolases"/>
    <property type="match status" value="1"/>
</dbReference>
<name>A0ABR7ITG6_9CLOT</name>
<evidence type="ECO:0000313" key="11">
    <source>
        <dbReference type="Proteomes" id="UP000649151"/>
    </source>
</evidence>
<dbReference type="PROSITE" id="PS00211">
    <property type="entry name" value="ABC_TRANSPORTER_1"/>
    <property type="match status" value="1"/>
</dbReference>
<feature type="domain" description="ABC transmembrane type-1" evidence="9">
    <location>
        <begin position="247"/>
        <end position="489"/>
    </location>
</feature>
<keyword evidence="5 7" id="KW-1133">Transmembrane helix</keyword>
<comment type="subcellular location">
    <subcellularLocation>
        <location evidence="1">Cell membrane</location>
        <topology evidence="1">Multi-pass membrane protein</topology>
    </subcellularLocation>
</comment>
<dbReference type="RefSeq" id="WP_186996780.1">
    <property type="nucleotide sequence ID" value="NZ_JACOQK010000001.1"/>
</dbReference>
<evidence type="ECO:0000259" key="8">
    <source>
        <dbReference type="PROSITE" id="PS50893"/>
    </source>
</evidence>
<organism evidence="10 11">
    <name type="scientific">Clostridium facile</name>
    <dbReference type="NCBI Taxonomy" id="2763035"/>
    <lineage>
        <taxon>Bacteria</taxon>
        <taxon>Bacillati</taxon>
        <taxon>Bacillota</taxon>
        <taxon>Clostridia</taxon>
        <taxon>Eubacteriales</taxon>
        <taxon>Clostridiaceae</taxon>
        <taxon>Clostridium</taxon>
    </lineage>
</organism>
<keyword evidence="4 10" id="KW-0067">ATP-binding</keyword>
<evidence type="ECO:0000256" key="7">
    <source>
        <dbReference type="SAM" id="Phobius"/>
    </source>
</evidence>
<dbReference type="PANTHER" id="PTHR43394">
    <property type="entry name" value="ATP-DEPENDENT PERMEASE MDL1, MITOCHONDRIAL"/>
    <property type="match status" value="1"/>
</dbReference>
<feature type="transmembrane region" description="Helical" evidence="7">
    <location>
        <begin position="348"/>
        <end position="368"/>
    </location>
</feature>
<keyword evidence="3" id="KW-0547">Nucleotide-binding</keyword>
<proteinExistence type="predicted"/>
<dbReference type="SMART" id="SM00382">
    <property type="entry name" value="AAA"/>
    <property type="match status" value="1"/>
</dbReference>
<dbReference type="InterPro" id="IPR039421">
    <property type="entry name" value="Type_1_exporter"/>
</dbReference>
<dbReference type="PANTHER" id="PTHR43394:SF1">
    <property type="entry name" value="ATP-BINDING CASSETTE SUB-FAMILY B MEMBER 10, MITOCHONDRIAL"/>
    <property type="match status" value="1"/>
</dbReference>
<dbReference type="InterPro" id="IPR003439">
    <property type="entry name" value="ABC_transporter-like_ATP-bd"/>
</dbReference>
<dbReference type="InterPro" id="IPR011527">
    <property type="entry name" value="ABC1_TM_dom"/>
</dbReference>
<dbReference type="InterPro" id="IPR003593">
    <property type="entry name" value="AAA+_ATPase"/>
</dbReference>
<dbReference type="Gene3D" id="1.20.1560.10">
    <property type="entry name" value="ABC transporter type 1, transmembrane domain"/>
    <property type="match status" value="1"/>
</dbReference>
<protein>
    <submittedName>
        <fullName evidence="10">ABC transporter ATP-binding protein</fullName>
    </submittedName>
</protein>
<feature type="transmembrane region" description="Helical" evidence="7">
    <location>
        <begin position="316"/>
        <end position="336"/>
    </location>
</feature>
<evidence type="ECO:0000313" key="10">
    <source>
        <dbReference type="EMBL" id="MBC5788112.1"/>
    </source>
</evidence>
<feature type="domain" description="ABC transporter" evidence="8">
    <location>
        <begin position="523"/>
        <end position="758"/>
    </location>
</feature>
<sequence>MLKLIKYLKRSIIPILAILALLVVQAMCDLALPDYTSVIVNVGIQQNGIESAAPEYLSKTTKDHLGLFLTQDQKQQLDNSYTELSQEEFQKTKYYKQELFDEQLEQNPDLAIETFFKRNKLSEQELSDLETMLAKPVLINDSINQASLNQEDSSQTSENAEKMQQMFSQLTAAIPPQALQNATNLWDILELVPEQQMQAILEEMGKQFDDMPDSILAQSAIPGIKAEYDAIGLDTGTMQIHYIIFSGLQMLGIALTSMLATVIVTFLAARVAASLSRELRKQVFTKVVSFSNTELDHFSTASLITRSTNDIQQIQLVMVMLLRIVFYAPIIGVGGVLKVTGTNGSMTWVIGIAVLAILVIVGIMFAVAMPKFKKMQKLVDRLNLVTREILTGLPVIRAFITQKYEEKRFDKANKDLTGTNLFVNRVMSCMMPAMMFIMNSIAILVVWVGSQGVDAGTMQVGDMMAYIQYTMQIIMAFLMISMISVMLPRASVAANRIQEVLDTDVCIKDVKAPEKLDQVKGELTFQDVSFRYPNASEDALSHISFTAKPGQTTAIIGSTGSGKSTLLNLIPRFYDVTEGQVLLDGVDIKEISQHFLRDQLGYVPQKGVLFTGTVQSNINYGVPEEDTEHAKKAAEIAQATEFIDKLPKEYDAPIAEGGTNVSGGQKQRLSIARAIAKNPKIYLFDDSFSALDFKTDVALRKALKKQTGNSTVIIVAQRISTILNAEQILVLDEGKIVGKGTHKELMQTCEVYRQIASSQLSEEELDHE</sequence>
<dbReference type="InterPro" id="IPR027417">
    <property type="entry name" value="P-loop_NTPase"/>
</dbReference>
<evidence type="ECO:0000259" key="9">
    <source>
        <dbReference type="PROSITE" id="PS50929"/>
    </source>
</evidence>
<reference evidence="10 11" key="1">
    <citation type="submission" date="2020-08" db="EMBL/GenBank/DDBJ databases">
        <title>Genome public.</title>
        <authorList>
            <person name="Liu C."/>
            <person name="Sun Q."/>
        </authorList>
    </citation>
    <scope>NUCLEOTIDE SEQUENCE [LARGE SCALE GENOMIC DNA]</scope>
    <source>
        <strain evidence="10 11">NSJ-27</strain>
    </source>
</reference>
<gene>
    <name evidence="10" type="ORF">H8Z77_08790</name>
</gene>
<evidence type="ECO:0000256" key="5">
    <source>
        <dbReference type="ARBA" id="ARBA00022989"/>
    </source>
</evidence>
<evidence type="ECO:0000256" key="4">
    <source>
        <dbReference type="ARBA" id="ARBA00022840"/>
    </source>
</evidence>
<dbReference type="SUPFAM" id="SSF90123">
    <property type="entry name" value="ABC transporter transmembrane region"/>
    <property type="match status" value="1"/>
</dbReference>
<comment type="caution">
    <text evidence="10">The sequence shown here is derived from an EMBL/GenBank/DDBJ whole genome shotgun (WGS) entry which is preliminary data.</text>
</comment>
<evidence type="ECO:0000256" key="2">
    <source>
        <dbReference type="ARBA" id="ARBA00022692"/>
    </source>
</evidence>
<dbReference type="EMBL" id="JACOQK010000001">
    <property type="protein sequence ID" value="MBC5788112.1"/>
    <property type="molecule type" value="Genomic_DNA"/>
</dbReference>
<dbReference type="PROSITE" id="PS50893">
    <property type="entry name" value="ABC_TRANSPORTER_2"/>
    <property type="match status" value="1"/>
</dbReference>
<evidence type="ECO:0000256" key="1">
    <source>
        <dbReference type="ARBA" id="ARBA00004651"/>
    </source>
</evidence>
<dbReference type="InterPro" id="IPR017871">
    <property type="entry name" value="ABC_transporter-like_CS"/>
</dbReference>
<dbReference type="InterPro" id="IPR036640">
    <property type="entry name" value="ABC1_TM_sf"/>
</dbReference>
<keyword evidence="6 7" id="KW-0472">Membrane</keyword>
<dbReference type="Pfam" id="PF00664">
    <property type="entry name" value="ABC_membrane"/>
    <property type="match status" value="1"/>
</dbReference>
<feature type="transmembrane region" description="Helical" evidence="7">
    <location>
        <begin position="250"/>
        <end position="273"/>
    </location>
</feature>
<evidence type="ECO:0000256" key="3">
    <source>
        <dbReference type="ARBA" id="ARBA00022741"/>
    </source>
</evidence>
<dbReference type="Pfam" id="PF00005">
    <property type="entry name" value="ABC_tran"/>
    <property type="match status" value="1"/>
</dbReference>
<dbReference type="CDD" id="cd18548">
    <property type="entry name" value="ABC_6TM_Tm287_like"/>
    <property type="match status" value="1"/>
</dbReference>
<feature type="transmembrane region" description="Helical" evidence="7">
    <location>
        <begin position="429"/>
        <end position="449"/>
    </location>
</feature>